<dbReference type="SUPFAM" id="SSF81321">
    <property type="entry name" value="Family A G protein-coupled receptor-like"/>
    <property type="match status" value="1"/>
</dbReference>
<keyword evidence="3 5" id="KW-1133">Transmembrane helix</keyword>
<dbReference type="PANTHER" id="PTHR45698:SF1">
    <property type="entry name" value="TRACE AMINE-ASSOCIATED RECEPTOR 13C-LIKE"/>
    <property type="match status" value="1"/>
</dbReference>
<comment type="subcellular location">
    <subcellularLocation>
        <location evidence="1">Membrane</location>
    </subcellularLocation>
</comment>
<dbReference type="GeneID" id="106071679"/>
<feature type="domain" description="G-protein coupled receptors family 1 profile" evidence="6">
    <location>
        <begin position="45"/>
        <end position="378"/>
    </location>
</feature>
<evidence type="ECO:0000256" key="1">
    <source>
        <dbReference type="ARBA" id="ARBA00004370"/>
    </source>
</evidence>
<gene>
    <name evidence="8" type="primary">LOC106071679</name>
</gene>
<feature type="transmembrane region" description="Helical" evidence="5">
    <location>
        <begin position="159"/>
        <end position="179"/>
    </location>
</feature>
<dbReference type="GO" id="GO:0004930">
    <property type="term" value="F:G protein-coupled receptor activity"/>
    <property type="evidence" value="ECO:0007669"/>
    <property type="project" value="InterPro"/>
</dbReference>
<dbReference type="Gene3D" id="1.20.1070.10">
    <property type="entry name" value="Rhodopsin 7-helix transmembrane proteins"/>
    <property type="match status" value="1"/>
</dbReference>
<sequence>MFISTSATWSNSTSPTTSAAHQAVMNNNVLLVLEYLSPALSIILGSLGLVFNFINTKVFLKQGVKDCVSVCLLSLSFSDNGSLLFGLMAAACFFFYALTDMSGLKYFIDPMSVWRLFVQGQFCFYDLSTYTTAFIAIERCLCVVLPFNFKSIFNLRTSLLVLLCLYTGTFLLHMFFFAFTEFRIIYNPKFNISQSIIYFGPTRLLLEKYLQVFNHLCLSCVAMLTILVTSGLMIHRLQRANKFRRQNGLKTVTKTLTRNLQVIHPEISVLSANVSCNNIVKDKNVTVILDNDIYPPGRYKRKLEENGLNARHLRLVKMVYTLAVICFLSDAFRFLAMTTFYSDRELRPGGARASTGNILGNFVYLVQIVNCSVNILVYLTCNQSYRLVFLSLFKS</sequence>
<keyword evidence="2 5" id="KW-0812">Transmembrane</keyword>
<protein>
    <submittedName>
        <fullName evidence="8">Uncharacterized protein LOC106071679</fullName>
    </submittedName>
</protein>
<evidence type="ECO:0000256" key="4">
    <source>
        <dbReference type="ARBA" id="ARBA00023136"/>
    </source>
</evidence>
<evidence type="ECO:0000313" key="7">
    <source>
        <dbReference type="Proteomes" id="UP001165740"/>
    </source>
</evidence>
<accession>A0A9U8EHB5</accession>
<dbReference type="KEGG" id="bgt:106071679"/>
<name>A0A9U8EHB5_BIOGL</name>
<evidence type="ECO:0000256" key="2">
    <source>
        <dbReference type="ARBA" id="ARBA00022692"/>
    </source>
</evidence>
<evidence type="ECO:0000256" key="5">
    <source>
        <dbReference type="SAM" id="Phobius"/>
    </source>
</evidence>
<proteinExistence type="predicted"/>
<dbReference type="PROSITE" id="PS50262">
    <property type="entry name" value="G_PROTEIN_RECEP_F1_2"/>
    <property type="match status" value="1"/>
</dbReference>
<dbReference type="PANTHER" id="PTHR45698">
    <property type="entry name" value="TRACE AMINE-ASSOCIATED RECEPTOR 19N-RELATED"/>
    <property type="match status" value="1"/>
</dbReference>
<dbReference type="Proteomes" id="UP001165740">
    <property type="component" value="Chromosome 15"/>
</dbReference>
<dbReference type="Pfam" id="PF00001">
    <property type="entry name" value="7tm_1"/>
    <property type="match status" value="1"/>
</dbReference>
<dbReference type="OrthoDB" id="6102892at2759"/>
<reference evidence="8" key="1">
    <citation type="submission" date="2025-08" db="UniProtKB">
        <authorList>
            <consortium name="RefSeq"/>
        </authorList>
    </citation>
    <scope>IDENTIFICATION</scope>
</reference>
<feature type="transmembrane region" description="Helical" evidence="5">
    <location>
        <begin position="35"/>
        <end position="54"/>
    </location>
</feature>
<evidence type="ECO:0000313" key="8">
    <source>
        <dbReference type="RefSeq" id="XP_013087291.2"/>
    </source>
</evidence>
<feature type="transmembrane region" description="Helical" evidence="5">
    <location>
        <begin position="362"/>
        <end position="381"/>
    </location>
</feature>
<keyword evidence="7" id="KW-1185">Reference proteome</keyword>
<dbReference type="InterPro" id="IPR017452">
    <property type="entry name" value="GPCR_Rhodpsn_7TM"/>
</dbReference>
<evidence type="ECO:0000259" key="6">
    <source>
        <dbReference type="PROSITE" id="PS50262"/>
    </source>
</evidence>
<feature type="transmembrane region" description="Helical" evidence="5">
    <location>
        <begin position="319"/>
        <end position="342"/>
    </location>
</feature>
<dbReference type="RefSeq" id="XP_013087291.2">
    <property type="nucleotide sequence ID" value="XM_013231837.2"/>
</dbReference>
<dbReference type="AlphaFoldDB" id="A0A9U8EHB5"/>
<feature type="transmembrane region" description="Helical" evidence="5">
    <location>
        <begin position="212"/>
        <end position="234"/>
    </location>
</feature>
<feature type="transmembrane region" description="Helical" evidence="5">
    <location>
        <begin position="83"/>
        <end position="107"/>
    </location>
</feature>
<dbReference type="GO" id="GO:0016020">
    <property type="term" value="C:membrane"/>
    <property type="evidence" value="ECO:0007669"/>
    <property type="project" value="UniProtKB-SubCell"/>
</dbReference>
<organism evidence="7 8">
    <name type="scientific">Biomphalaria glabrata</name>
    <name type="common">Bloodfluke planorb</name>
    <name type="synonym">Freshwater snail</name>
    <dbReference type="NCBI Taxonomy" id="6526"/>
    <lineage>
        <taxon>Eukaryota</taxon>
        <taxon>Metazoa</taxon>
        <taxon>Spiralia</taxon>
        <taxon>Lophotrochozoa</taxon>
        <taxon>Mollusca</taxon>
        <taxon>Gastropoda</taxon>
        <taxon>Heterobranchia</taxon>
        <taxon>Euthyneura</taxon>
        <taxon>Panpulmonata</taxon>
        <taxon>Hygrophila</taxon>
        <taxon>Lymnaeoidea</taxon>
        <taxon>Planorbidae</taxon>
        <taxon>Biomphalaria</taxon>
    </lineage>
</organism>
<dbReference type="InterPro" id="IPR000276">
    <property type="entry name" value="GPCR_Rhodpsn"/>
</dbReference>
<keyword evidence="4 5" id="KW-0472">Membrane</keyword>
<evidence type="ECO:0000256" key="3">
    <source>
        <dbReference type="ARBA" id="ARBA00022989"/>
    </source>
</evidence>